<reference evidence="2" key="1">
    <citation type="submission" date="2020-04" db="EMBL/GenBank/DDBJ databases">
        <authorList>
            <person name="Chiriac C."/>
            <person name="Salcher M."/>
            <person name="Ghai R."/>
            <person name="Kavagutti S V."/>
        </authorList>
    </citation>
    <scope>NUCLEOTIDE SEQUENCE</scope>
</reference>
<organism evidence="2">
    <name type="scientific">uncultured Caudovirales phage</name>
    <dbReference type="NCBI Taxonomy" id="2100421"/>
    <lineage>
        <taxon>Viruses</taxon>
        <taxon>Duplodnaviria</taxon>
        <taxon>Heunggongvirae</taxon>
        <taxon>Uroviricota</taxon>
        <taxon>Caudoviricetes</taxon>
        <taxon>Peduoviridae</taxon>
        <taxon>Maltschvirus</taxon>
        <taxon>Maltschvirus maltsch</taxon>
    </lineage>
</organism>
<feature type="transmembrane region" description="Helical" evidence="1">
    <location>
        <begin position="76"/>
        <end position="97"/>
    </location>
</feature>
<name>A0A6J5LIB6_9CAUD</name>
<evidence type="ECO:0000313" key="2">
    <source>
        <dbReference type="EMBL" id="CAB4132730.1"/>
    </source>
</evidence>
<accession>A0A6J5LIB6</accession>
<dbReference type="EMBL" id="LR796265">
    <property type="protein sequence ID" value="CAB4132730.1"/>
    <property type="molecule type" value="Genomic_DNA"/>
</dbReference>
<feature type="transmembrane region" description="Helical" evidence="1">
    <location>
        <begin position="6"/>
        <end position="29"/>
    </location>
</feature>
<sequence length="98" mass="11405">MNSMDFICSVMTVMWIISALAFIFVRICFRKTGLYELKKISDVKFKEMCDQELDINDEEKEFVSDIRAIAKMEEEFFGFAAFIGIASVFVLTINIIFF</sequence>
<proteinExistence type="predicted"/>
<evidence type="ECO:0000256" key="1">
    <source>
        <dbReference type="SAM" id="Phobius"/>
    </source>
</evidence>
<keyword evidence="1" id="KW-0472">Membrane</keyword>
<protein>
    <submittedName>
        <fullName evidence="2">Uncharacterized protein</fullName>
    </submittedName>
</protein>
<gene>
    <name evidence="2" type="ORF">UFOVP255_55</name>
</gene>
<keyword evidence="1" id="KW-0812">Transmembrane</keyword>
<keyword evidence="1" id="KW-1133">Transmembrane helix</keyword>